<dbReference type="InterPro" id="IPR006691">
    <property type="entry name" value="GyrA/parC_rep"/>
</dbReference>
<dbReference type="RefSeq" id="WP_379898636.1">
    <property type="nucleotide sequence ID" value="NZ_JBHRTR010000015.1"/>
</dbReference>
<sequence>MNKPIGPGDFPENIRPAPLADALSERYLAYALSTIMSRSLPDVRDGLKPVQRRILFAMRQLRLSPQTGFKKCARVVGDVVGKYHPHGDQAVYDTLVRLAQLFAQRYPLVDGQGNFGNVDGDNAAAMRYTEARLTAIAELLLEGIDADTVDFQPNYDGEEEEPVVLPAAFPNLLANGSTGIAVGMATSIPPHNALELVDGLLHLVKHPGASVEKLQELIPGPDFPTGGVLVEPAAGIREAYESGRGSFRLRARWEKEEIGRGQFRVIVTEVPYQVAKGRLIERIAELLAERKLPLLGDIRDESAEDVRIVLEPRSRTVDPDVMMESLFRATDLETRISLNLNVLVGGRVPKVLGLREALQEFLNHRLEVLERRSRHRLAKIEERLHILDGLLIAYLNIDELLRIIRFEDEPKAEMMRRFELTETQADAILNMRLRALHKLEELEIKREHEGLSEEASGLRALLDDEDLRWKRISEELRELKKKIAADPVLGPRRTSVAEAPRVSEVPLEAMIEREPITVICSEKGWIRAVKGHVAADTVTSFKEGDRLRFLLHAETTDKLIVFGEQGRAYTIPCDRLPRGRGHGEPLRLIVEMAKEDEALTIFVHREGEKRLVVATDGRGFVAPAEAMVGQTRNGKVVLTPGQGAKTALCIPAAGDTVAVIGDNRKLLVFPLSEVPEMARGRGVILQRYKDGGIADAKVFDRENGLTWSDSSGRTRTEPDLLPWEGARASAGRMAPRGFNRSGRFDG</sequence>
<dbReference type="InterPro" id="IPR035516">
    <property type="entry name" value="Gyrase/topoIV_suA_C"/>
</dbReference>
<comment type="subunit">
    <text evidence="7">Heterotetramer composed of ParC and ParE.</text>
</comment>
<comment type="similarity">
    <text evidence="7">Belongs to the type II topoisomerase GyrA/ParC subunit family. ParC type 1 subfamily.</text>
</comment>
<dbReference type="Gene3D" id="1.10.268.10">
    <property type="entry name" value="Topoisomerase, domain 3"/>
    <property type="match status" value="1"/>
</dbReference>
<dbReference type="PANTHER" id="PTHR43493">
    <property type="entry name" value="DNA GYRASE/TOPOISOMERASE SUBUNIT A"/>
    <property type="match status" value="1"/>
</dbReference>
<dbReference type="InterPro" id="IPR013757">
    <property type="entry name" value="Topo_IIA_A_a_sf"/>
</dbReference>
<keyword evidence="3 7" id="KW-0799">Topoisomerase</keyword>
<feature type="region of interest" description="Disordered" evidence="9">
    <location>
        <begin position="706"/>
        <end position="746"/>
    </location>
</feature>
<gene>
    <name evidence="7 11" type="primary">parC</name>
    <name evidence="11" type="ORF">ACFOGJ_05090</name>
</gene>
<dbReference type="PANTHER" id="PTHR43493:SF1">
    <property type="entry name" value="DNA TOPOISOMERASE 4 SUBUNIT A"/>
    <property type="match status" value="1"/>
</dbReference>
<evidence type="ECO:0000256" key="1">
    <source>
        <dbReference type="ARBA" id="ARBA00000185"/>
    </source>
</evidence>
<feature type="active site" description="O-(5'-phospho-DNA)-tyrosine intermediate" evidence="7 8">
    <location>
        <position position="128"/>
    </location>
</feature>
<dbReference type="InterPro" id="IPR050220">
    <property type="entry name" value="Type_II_DNA_Topoisomerases"/>
</dbReference>
<evidence type="ECO:0000256" key="3">
    <source>
        <dbReference type="ARBA" id="ARBA00023029"/>
    </source>
</evidence>
<organism evidence="11 12">
    <name type="scientific">Marinibaculum pumilum</name>
    <dbReference type="NCBI Taxonomy" id="1766165"/>
    <lineage>
        <taxon>Bacteria</taxon>
        <taxon>Pseudomonadati</taxon>
        <taxon>Pseudomonadota</taxon>
        <taxon>Alphaproteobacteria</taxon>
        <taxon>Rhodospirillales</taxon>
        <taxon>Rhodospirillaceae</taxon>
        <taxon>Marinibaculum</taxon>
    </lineage>
</organism>
<dbReference type="HAMAP" id="MF_00936">
    <property type="entry name" value="ParC_type1"/>
    <property type="match status" value="1"/>
</dbReference>
<dbReference type="Gene3D" id="3.30.1360.40">
    <property type="match status" value="1"/>
</dbReference>
<dbReference type="CDD" id="cd00187">
    <property type="entry name" value="TOP4c"/>
    <property type="match status" value="1"/>
</dbReference>
<evidence type="ECO:0000256" key="4">
    <source>
        <dbReference type="ARBA" id="ARBA00023125"/>
    </source>
</evidence>
<accession>A0ABV7KWA1</accession>
<dbReference type="Gene3D" id="3.90.199.10">
    <property type="entry name" value="Topoisomerase II, domain 5"/>
    <property type="match status" value="1"/>
</dbReference>
<keyword evidence="4 7" id="KW-0238">DNA-binding</keyword>
<dbReference type="NCBIfam" id="TIGR01062">
    <property type="entry name" value="parC_Gneg"/>
    <property type="match status" value="1"/>
</dbReference>
<dbReference type="EMBL" id="JBHRTR010000015">
    <property type="protein sequence ID" value="MFC3226594.1"/>
    <property type="molecule type" value="Genomic_DNA"/>
</dbReference>
<evidence type="ECO:0000256" key="2">
    <source>
        <dbReference type="ARBA" id="ARBA00022475"/>
    </source>
</evidence>
<dbReference type="Pfam" id="PF03989">
    <property type="entry name" value="DNA_gyraseA_C"/>
    <property type="match status" value="2"/>
</dbReference>
<evidence type="ECO:0000259" key="10">
    <source>
        <dbReference type="PROSITE" id="PS52040"/>
    </source>
</evidence>
<protein>
    <recommendedName>
        <fullName evidence="7">DNA topoisomerase 4 subunit A</fullName>
        <ecNumber evidence="7">5.6.2.2</ecNumber>
    </recommendedName>
    <alternativeName>
        <fullName evidence="7">Topoisomerase IV subunit A</fullName>
    </alternativeName>
</protein>
<dbReference type="SMART" id="SM00434">
    <property type="entry name" value="TOP4c"/>
    <property type="match status" value="1"/>
</dbReference>
<dbReference type="Proteomes" id="UP001595528">
    <property type="component" value="Unassembled WGS sequence"/>
</dbReference>
<feature type="domain" description="Topo IIA-type catalytic" evidence="10">
    <location>
        <begin position="40"/>
        <end position="505"/>
    </location>
</feature>
<evidence type="ECO:0000256" key="7">
    <source>
        <dbReference type="HAMAP-Rule" id="MF_00936"/>
    </source>
</evidence>
<evidence type="ECO:0000313" key="11">
    <source>
        <dbReference type="EMBL" id="MFC3226594.1"/>
    </source>
</evidence>
<name>A0ABV7KWA1_9PROT</name>
<dbReference type="InterPro" id="IPR013760">
    <property type="entry name" value="Topo_IIA-like_dom_sf"/>
</dbReference>
<dbReference type="GO" id="GO:0003918">
    <property type="term" value="F:DNA topoisomerase type II (double strand cut, ATP-hydrolyzing) activity"/>
    <property type="evidence" value="ECO:0007669"/>
    <property type="project" value="UniProtKB-EC"/>
</dbReference>
<feature type="site" description="Interaction with DNA" evidence="7">
    <location>
        <position position="86"/>
    </location>
</feature>
<comment type="subcellular location">
    <subcellularLocation>
        <location evidence="7">Cell membrane</location>
        <topology evidence="7">Peripheral membrane protein</topology>
    </subcellularLocation>
</comment>
<keyword evidence="2 7" id="KW-1003">Cell membrane</keyword>
<keyword evidence="5 7" id="KW-0472">Membrane</keyword>
<feature type="site" description="Interaction with DNA" evidence="7">
    <location>
        <position position="48"/>
    </location>
</feature>
<feature type="site" description="Transition state stabilizer" evidence="7">
    <location>
        <position position="127"/>
    </location>
</feature>
<dbReference type="NCBIfam" id="NF004044">
    <property type="entry name" value="PRK05561.1"/>
    <property type="match status" value="1"/>
</dbReference>
<dbReference type="PROSITE" id="PS52040">
    <property type="entry name" value="TOPO_IIA"/>
    <property type="match status" value="1"/>
</dbReference>
<dbReference type="SUPFAM" id="SSF101904">
    <property type="entry name" value="GyrA/ParC C-terminal domain-like"/>
    <property type="match status" value="1"/>
</dbReference>
<evidence type="ECO:0000313" key="12">
    <source>
        <dbReference type="Proteomes" id="UP001595528"/>
    </source>
</evidence>
<proteinExistence type="inferred from homology"/>
<comment type="catalytic activity">
    <reaction evidence="1 7 8">
        <text>ATP-dependent breakage, passage and rejoining of double-stranded DNA.</text>
        <dbReference type="EC" id="5.6.2.2"/>
    </reaction>
</comment>
<dbReference type="EC" id="5.6.2.2" evidence="7"/>
<dbReference type="Pfam" id="PF00521">
    <property type="entry name" value="DNA_topoisoIV"/>
    <property type="match status" value="1"/>
</dbReference>
<dbReference type="Gene3D" id="2.120.10.90">
    <property type="entry name" value="DNA gyrase/topoisomerase IV, subunit A, C-terminal"/>
    <property type="match status" value="1"/>
</dbReference>
<evidence type="ECO:0000256" key="5">
    <source>
        <dbReference type="ARBA" id="ARBA00023136"/>
    </source>
</evidence>
<comment type="caution">
    <text evidence="11">The sequence shown here is derived from an EMBL/GenBank/DDBJ whole genome shotgun (WGS) entry which is preliminary data.</text>
</comment>
<evidence type="ECO:0000256" key="6">
    <source>
        <dbReference type="ARBA" id="ARBA00023235"/>
    </source>
</evidence>
<feature type="site" description="Interaction with DNA" evidence="7">
    <location>
        <position position="84"/>
    </location>
</feature>
<evidence type="ECO:0000256" key="8">
    <source>
        <dbReference type="PROSITE-ProRule" id="PRU01384"/>
    </source>
</evidence>
<reference evidence="12" key="1">
    <citation type="journal article" date="2019" name="Int. J. Syst. Evol. Microbiol.">
        <title>The Global Catalogue of Microorganisms (GCM) 10K type strain sequencing project: providing services to taxonomists for standard genome sequencing and annotation.</title>
        <authorList>
            <consortium name="The Broad Institute Genomics Platform"/>
            <consortium name="The Broad Institute Genome Sequencing Center for Infectious Disease"/>
            <person name="Wu L."/>
            <person name="Ma J."/>
        </authorList>
    </citation>
    <scope>NUCLEOTIDE SEQUENCE [LARGE SCALE GENOMIC DNA]</scope>
    <source>
        <strain evidence="12">KCTC 42964</strain>
    </source>
</reference>
<evidence type="ECO:0000256" key="9">
    <source>
        <dbReference type="SAM" id="MobiDB-lite"/>
    </source>
</evidence>
<dbReference type="SUPFAM" id="SSF56719">
    <property type="entry name" value="Type II DNA topoisomerase"/>
    <property type="match status" value="1"/>
</dbReference>
<dbReference type="InterPro" id="IPR005742">
    <property type="entry name" value="TopoIV_A_Gneg"/>
</dbReference>
<comment type="function">
    <text evidence="7">Topoisomerase IV is essential for chromosome segregation. It relaxes supercoiled DNA. Performs the decatenation events required during the replication of a circular DNA molecule.</text>
</comment>
<keyword evidence="6 7" id="KW-0413">Isomerase</keyword>
<keyword evidence="12" id="KW-1185">Reference proteome</keyword>
<dbReference type="InterPro" id="IPR002205">
    <property type="entry name" value="Topo_IIA_dom_A"/>
</dbReference>
<dbReference type="InterPro" id="IPR013758">
    <property type="entry name" value="Topo_IIA_A/C_ab"/>
</dbReference>